<dbReference type="AlphaFoldDB" id="A0A1G2E1J8"/>
<organism evidence="2 3">
    <name type="scientific">Candidatus Nealsonbacteria bacterium RIFCSPHIGHO2_01_FULL_38_55</name>
    <dbReference type="NCBI Taxonomy" id="1801664"/>
    <lineage>
        <taxon>Bacteria</taxon>
        <taxon>Candidatus Nealsoniibacteriota</taxon>
    </lineage>
</organism>
<feature type="domain" description="DUF6938" evidence="1">
    <location>
        <begin position="267"/>
        <end position="323"/>
    </location>
</feature>
<dbReference type="InterPro" id="IPR054218">
    <property type="entry name" value="DUF6938"/>
</dbReference>
<proteinExistence type="predicted"/>
<dbReference type="Proteomes" id="UP000177360">
    <property type="component" value="Unassembled WGS sequence"/>
</dbReference>
<dbReference type="Pfam" id="PF22053">
    <property type="entry name" value="DUF6938"/>
    <property type="match status" value="1"/>
</dbReference>
<gene>
    <name evidence="2" type="ORF">A2626_00525</name>
</gene>
<comment type="caution">
    <text evidence="2">The sequence shown here is derived from an EMBL/GenBank/DDBJ whole genome shotgun (WGS) entry which is preliminary data.</text>
</comment>
<name>A0A1G2E1J8_9BACT</name>
<sequence length="450" mass="51035">MAIGASKASVDRSEGLFSSVSAEENKFWVVAVNMGYGHQRTAYPLKRFAARGNIINANDYCGITEKDKNIWDSTRGFYEFISRFKKIPLIGDIAFRIYDKFQEIPSFYPKRDLSKPTIGLDYIYSMIKNGWGKDLILKIGDSAIPLVSTFFIPAFMAEEFGYPGEIFCVICDTDVSRTWADLNPAKSRIKYFAPNSWVVNRLKLYGVKEENIFLTGYPLPLENIGTRQMEVLKNDLAKRILNLDIDGEYRRKYGVLIKRHLGTLPEKSGRPFTIMFSIGGAGAQKEIVVKYLANLAEKIKNGEAKAIVSVGTRKEIRDYFIKKAIQFGLGNFLGAGMEIIFAETIEEYFKIFNQKLREADILWTKPSELSFYSGLGLPIIIAPSIGSQEDFNKKWILRIGAGIVQENPKYASQWMQDYLKSGRFVEAAMAGFLKSEKLGTYNIERICRGY</sequence>
<evidence type="ECO:0000313" key="3">
    <source>
        <dbReference type="Proteomes" id="UP000177360"/>
    </source>
</evidence>
<evidence type="ECO:0000259" key="1">
    <source>
        <dbReference type="Pfam" id="PF22053"/>
    </source>
</evidence>
<reference evidence="2 3" key="1">
    <citation type="journal article" date="2016" name="Nat. Commun.">
        <title>Thousands of microbial genomes shed light on interconnected biogeochemical processes in an aquifer system.</title>
        <authorList>
            <person name="Anantharaman K."/>
            <person name="Brown C.T."/>
            <person name="Hug L.A."/>
            <person name="Sharon I."/>
            <person name="Castelle C.J."/>
            <person name="Probst A.J."/>
            <person name="Thomas B.C."/>
            <person name="Singh A."/>
            <person name="Wilkins M.J."/>
            <person name="Karaoz U."/>
            <person name="Brodie E.L."/>
            <person name="Williams K.H."/>
            <person name="Hubbard S.S."/>
            <person name="Banfield J.F."/>
        </authorList>
    </citation>
    <scope>NUCLEOTIDE SEQUENCE [LARGE SCALE GENOMIC DNA]</scope>
</reference>
<dbReference type="EMBL" id="MHLZ01000024">
    <property type="protein sequence ID" value="OGZ19736.1"/>
    <property type="molecule type" value="Genomic_DNA"/>
</dbReference>
<evidence type="ECO:0000313" key="2">
    <source>
        <dbReference type="EMBL" id="OGZ19736.1"/>
    </source>
</evidence>
<accession>A0A1G2E1J8</accession>
<protein>
    <recommendedName>
        <fullName evidence="1">DUF6938 domain-containing protein</fullName>
    </recommendedName>
</protein>